<dbReference type="GO" id="GO:0000902">
    <property type="term" value="P:cell morphogenesis"/>
    <property type="evidence" value="ECO:0007669"/>
    <property type="project" value="TreeGrafter"/>
</dbReference>
<dbReference type="InterPro" id="IPR016098">
    <property type="entry name" value="CAP/MinC_C"/>
</dbReference>
<feature type="domain" description="C-CAP/cofactor C-like" evidence="3">
    <location>
        <begin position="754"/>
        <end position="880"/>
    </location>
</feature>
<dbReference type="PANTHER" id="PTHR10652">
    <property type="entry name" value="ADENYLYL CYCLASE-ASSOCIATED PROTEIN"/>
    <property type="match status" value="1"/>
</dbReference>
<reference evidence="4" key="1">
    <citation type="journal article" date="2020" name="Ecol. Evol.">
        <title>Genome structure and content of the rice root-knot nematode (Meloidogyne graminicola).</title>
        <authorList>
            <person name="Phan N.T."/>
            <person name="Danchin E.G.J."/>
            <person name="Klopp C."/>
            <person name="Perfus-Barbeoch L."/>
            <person name="Kozlowski D.K."/>
            <person name="Koutsovoulos G.D."/>
            <person name="Lopez-Roques C."/>
            <person name="Bouchez O."/>
            <person name="Zahm M."/>
            <person name="Besnard G."/>
            <person name="Bellafiore S."/>
        </authorList>
    </citation>
    <scope>NUCLEOTIDE SEQUENCE</scope>
    <source>
        <strain evidence="4">VN-18</strain>
    </source>
</reference>
<evidence type="ECO:0000313" key="5">
    <source>
        <dbReference type="Proteomes" id="UP000605970"/>
    </source>
</evidence>
<feature type="region of interest" description="Disordered" evidence="2">
    <location>
        <begin position="693"/>
        <end position="722"/>
    </location>
</feature>
<dbReference type="EMBL" id="JABEBT010000054">
    <property type="protein sequence ID" value="KAF7634641.1"/>
    <property type="molecule type" value="Genomic_DNA"/>
</dbReference>
<dbReference type="InterPro" id="IPR001837">
    <property type="entry name" value="Adenylate_cyclase-assoc_CAP"/>
</dbReference>
<dbReference type="SUPFAM" id="SSF101278">
    <property type="entry name" value="N-terminal domain of adenylylcyclase associated protein, CAP"/>
    <property type="match status" value="1"/>
</dbReference>
<dbReference type="OrthoDB" id="3200163at2759"/>
<dbReference type="InterPro" id="IPR028417">
    <property type="entry name" value="CAP_CS_C"/>
</dbReference>
<evidence type="ECO:0000256" key="2">
    <source>
        <dbReference type="SAM" id="MobiDB-lite"/>
    </source>
</evidence>
<dbReference type="InterPro" id="IPR036222">
    <property type="entry name" value="CAP_N_sf"/>
</dbReference>
<comment type="similarity">
    <text evidence="1">Belongs to the CAP family.</text>
</comment>
<dbReference type="Pfam" id="PF08603">
    <property type="entry name" value="CAP_C"/>
    <property type="match status" value="1"/>
</dbReference>
<dbReference type="SUPFAM" id="SSF53474">
    <property type="entry name" value="alpha/beta-Hydrolases"/>
    <property type="match status" value="1"/>
</dbReference>
<dbReference type="InterPro" id="IPR029058">
    <property type="entry name" value="AB_hydrolase_fold"/>
</dbReference>
<dbReference type="InterPro" id="IPR013912">
    <property type="entry name" value="Adenylate_cyclase-assoc_CAP_C"/>
</dbReference>
<evidence type="ECO:0000313" key="4">
    <source>
        <dbReference type="EMBL" id="KAF7634641.1"/>
    </source>
</evidence>
<dbReference type="InterPro" id="IPR053950">
    <property type="entry name" value="CAP_N"/>
</dbReference>
<protein>
    <recommendedName>
        <fullName evidence="3">C-CAP/cofactor C-like domain-containing protein</fullName>
    </recommendedName>
</protein>
<dbReference type="Pfam" id="PF00135">
    <property type="entry name" value="COesterase"/>
    <property type="match status" value="1"/>
</dbReference>
<dbReference type="GO" id="GO:0003779">
    <property type="term" value="F:actin binding"/>
    <property type="evidence" value="ECO:0007669"/>
    <property type="project" value="InterPro"/>
</dbReference>
<dbReference type="GO" id="GO:0019933">
    <property type="term" value="P:cAMP-mediated signaling"/>
    <property type="evidence" value="ECO:0007669"/>
    <property type="project" value="TreeGrafter"/>
</dbReference>
<dbReference type="Pfam" id="PF21938">
    <property type="entry name" value="CAP_N"/>
    <property type="match status" value="1"/>
</dbReference>
<dbReference type="GO" id="GO:0007015">
    <property type="term" value="P:actin filament organization"/>
    <property type="evidence" value="ECO:0007669"/>
    <property type="project" value="TreeGrafter"/>
</dbReference>
<gene>
    <name evidence="4" type="ORF">Mgra_00005982</name>
</gene>
<dbReference type="FunFam" id="1.25.40.330:FF:000001">
    <property type="entry name" value="Adenylyl cyclase-associated protein"/>
    <property type="match status" value="1"/>
</dbReference>
<dbReference type="Gene3D" id="1.25.40.330">
    <property type="entry name" value="Adenylate cyclase-associated CAP, N-terminal domain"/>
    <property type="match status" value="1"/>
</dbReference>
<comment type="caution">
    <text evidence="4">The sequence shown here is derived from an EMBL/GenBank/DDBJ whole genome shotgun (WGS) entry which is preliminary data.</text>
</comment>
<dbReference type="Gene3D" id="3.40.50.1820">
    <property type="entry name" value="alpha/beta hydrolase"/>
    <property type="match status" value="1"/>
</dbReference>
<dbReference type="SUPFAM" id="SSF69340">
    <property type="entry name" value="C-terminal domain of adenylylcyclase associated protein"/>
    <property type="match status" value="1"/>
</dbReference>
<dbReference type="Proteomes" id="UP000605970">
    <property type="component" value="Unassembled WGS sequence"/>
</dbReference>
<dbReference type="PROSITE" id="PS51329">
    <property type="entry name" value="C_CAP_COFACTOR_C"/>
    <property type="match status" value="1"/>
</dbReference>
<evidence type="ECO:0000256" key="1">
    <source>
        <dbReference type="ARBA" id="ARBA00007659"/>
    </source>
</evidence>
<name>A0A8S9ZMW4_9BILA</name>
<dbReference type="SMART" id="SM00673">
    <property type="entry name" value="CARP"/>
    <property type="match status" value="2"/>
</dbReference>
<feature type="compositionally biased region" description="Polar residues" evidence="2">
    <location>
        <begin position="693"/>
        <end position="708"/>
    </location>
</feature>
<dbReference type="InterPro" id="IPR002018">
    <property type="entry name" value="CarbesteraseB"/>
</dbReference>
<dbReference type="InterPro" id="IPR006599">
    <property type="entry name" value="CARP_motif"/>
</dbReference>
<dbReference type="PANTHER" id="PTHR10652:SF0">
    <property type="entry name" value="ADENYLYL CYCLASE-ASSOCIATED PROTEIN"/>
    <property type="match status" value="1"/>
</dbReference>
<dbReference type="GO" id="GO:0005737">
    <property type="term" value="C:cytoplasm"/>
    <property type="evidence" value="ECO:0007669"/>
    <property type="project" value="TreeGrafter"/>
</dbReference>
<proteinExistence type="inferred from homology"/>
<sequence>MDLNNLTAAASHSSLWSIFSQCSQAAFGKFFSLFDENWFKGRPCRYGVTVQTKNGPIIGKTFTLPPEGKNVNAFLGIPYAIAGTFKQRFKKPFPVAKWEKPLLCTKFGPRSIQHNLVWDAYLTPQPQDEANCLNVCVFSPDWESIEFPKGKRPVMVFVHGGGFVIHSAANYGDWNICQNLCLHDVVVCVVQYRLGPLGFLSTGDDRCPGNFGLWDQLTALKWVKENISYFGGDPDNITAFGQSAGAASIDLLSLSPLSDGLFKRIILMGGNASTDWAIVRPETTLSAAIKLARGLNWKGSDSDIDSLLNFLRELPAYELSAPLIGKSAFNRHKKGLEFCPVIDGELITSSVSDLRAKRISATDRPPLEVIIGATEFEALLFAALGRRQSDIVSLRKYLLIHIPKELPNCHDLRERCERLYLDGINRKDSSQVSTAFLRLLYVGLYSKFRPNTDDKHVMYIIGTLFTNFAKYGNPNSHWRRKEEINEKMDELINKQVDISCCEPWNPSGTPGDENSEFFDEESSIPPVIKAYDDLVQSALQTFINASKKIGGPITQMAEKVSTAFDSQRRLIWECIGRPEPNNDTQKQQLLQPIVDHVGIISSFKEQNKANKSVFNHLAAVSEGLPALGWLGVKPTPGPYVKDMFDAAMFYINRVRTENKGDNNHAEWAKSWCDVLSALQGYIKQWHTTGLAWNSVPGSQPSGATSKNSGGIAPPPPPPPSIDLLSQMANKQTGGGKDEGRQALFAELNKGEAVTSGLKKVTADMQTHKNPQLRTQSVYIFRCENSVVQIKGKANSVTVDSCKKTSVVFDALLSQVEVINSQSIELQTLGTLPTISIQKTDGCQVYLSKESLGAEIVTSKSSEMNVLVPKGSDGDFTEFPVPEQFKTTYNIKENKLHTEVSDIV</sequence>
<organism evidence="4 5">
    <name type="scientific">Meloidogyne graminicola</name>
    <dbReference type="NCBI Taxonomy" id="189291"/>
    <lineage>
        <taxon>Eukaryota</taxon>
        <taxon>Metazoa</taxon>
        <taxon>Ecdysozoa</taxon>
        <taxon>Nematoda</taxon>
        <taxon>Chromadorea</taxon>
        <taxon>Rhabditida</taxon>
        <taxon>Tylenchina</taxon>
        <taxon>Tylenchomorpha</taxon>
        <taxon>Tylenchoidea</taxon>
        <taxon>Meloidogynidae</taxon>
        <taxon>Meloidogyninae</taxon>
        <taxon>Meloidogyne</taxon>
    </lineage>
</organism>
<evidence type="ECO:0000259" key="3">
    <source>
        <dbReference type="PROSITE" id="PS51329"/>
    </source>
</evidence>
<dbReference type="Gene3D" id="2.160.20.70">
    <property type="match status" value="1"/>
</dbReference>
<dbReference type="InterPro" id="IPR036223">
    <property type="entry name" value="CAP_C_sf"/>
</dbReference>
<dbReference type="AlphaFoldDB" id="A0A8S9ZMW4"/>
<keyword evidence="5" id="KW-1185">Reference proteome</keyword>
<accession>A0A8S9ZMW4</accession>
<dbReference type="GO" id="GO:0008179">
    <property type="term" value="F:adenylate cyclase binding"/>
    <property type="evidence" value="ECO:0007669"/>
    <property type="project" value="TreeGrafter"/>
</dbReference>
<dbReference type="InterPro" id="IPR017901">
    <property type="entry name" value="C-CAP_CF_C-like"/>
</dbReference>
<dbReference type="PROSITE" id="PS01089">
    <property type="entry name" value="CAP_2"/>
    <property type="match status" value="1"/>
</dbReference>